<proteinExistence type="predicted"/>
<keyword evidence="2" id="KW-1185">Reference proteome</keyword>
<evidence type="ECO:0000313" key="1">
    <source>
        <dbReference type="Ensembl" id="ENSLCAP00010000792.1"/>
    </source>
</evidence>
<organism evidence="1 2">
    <name type="scientific">Lates calcarifer</name>
    <name type="common">Barramundi</name>
    <name type="synonym">Holocentrus calcarifer</name>
    <dbReference type="NCBI Taxonomy" id="8187"/>
    <lineage>
        <taxon>Eukaryota</taxon>
        <taxon>Metazoa</taxon>
        <taxon>Chordata</taxon>
        <taxon>Craniata</taxon>
        <taxon>Vertebrata</taxon>
        <taxon>Euteleostomi</taxon>
        <taxon>Actinopterygii</taxon>
        <taxon>Neopterygii</taxon>
        <taxon>Teleostei</taxon>
        <taxon>Neoteleostei</taxon>
        <taxon>Acanthomorphata</taxon>
        <taxon>Carangaria</taxon>
        <taxon>Carangaria incertae sedis</taxon>
        <taxon>Centropomidae</taxon>
        <taxon>Lates</taxon>
    </lineage>
</organism>
<evidence type="ECO:0000313" key="2">
    <source>
        <dbReference type="Proteomes" id="UP000314980"/>
    </source>
</evidence>
<accession>A0A4W6BJG5</accession>
<reference evidence="1" key="2">
    <citation type="submission" date="2025-08" db="UniProtKB">
        <authorList>
            <consortium name="Ensembl"/>
        </authorList>
    </citation>
    <scope>IDENTIFICATION</scope>
</reference>
<dbReference type="Ensembl" id="ENSLCAT00010000839.1">
    <property type="protein sequence ID" value="ENSLCAP00010000792.1"/>
    <property type="gene ID" value="ENSLCAG00010000488.1"/>
</dbReference>
<dbReference type="AlphaFoldDB" id="A0A4W6BJG5"/>
<reference evidence="1" key="3">
    <citation type="submission" date="2025-09" db="UniProtKB">
        <authorList>
            <consortium name="Ensembl"/>
        </authorList>
    </citation>
    <scope>IDENTIFICATION</scope>
</reference>
<sequence length="95" mass="10181">MASVAPFGRRQWASQSLRVTAKELSIVSARGKNTAIAERFSKYQMAAEEGSAEKKKATGGGLVTSCCSDHFSRLAHLGQLVAFPAGQQLNTHSRT</sequence>
<name>A0A4W6BJG5_LATCA</name>
<dbReference type="GeneTree" id="ENSGT00940000158313"/>
<dbReference type="InParanoid" id="A0A4W6BJG5"/>
<protein>
    <submittedName>
        <fullName evidence="1">Uncharacterized protein</fullName>
    </submittedName>
</protein>
<dbReference type="Proteomes" id="UP000314980">
    <property type="component" value="Unassembled WGS sequence"/>
</dbReference>
<reference evidence="2" key="1">
    <citation type="submission" date="2015-09" db="EMBL/GenBank/DDBJ databases">
        <authorList>
            <person name="Sai Rama Sridatta P."/>
        </authorList>
    </citation>
    <scope>NUCLEOTIDE SEQUENCE [LARGE SCALE GENOMIC DNA]</scope>
</reference>